<dbReference type="EMBL" id="CP021063">
    <property type="protein sequence ID" value="ARP61600.1"/>
    <property type="molecule type" value="Genomic_DNA"/>
</dbReference>
<dbReference type="Proteomes" id="UP000194143">
    <property type="component" value="Plasmid poh2"/>
</dbReference>
<dbReference type="AlphaFoldDB" id="A0A1W6WYG2"/>
<reference evidence="1 2" key="1">
    <citation type="submission" date="2017-04" db="EMBL/GenBank/DDBJ databases">
        <title>Complete Genome Sequence of Bacillus thuringiensis type Strain ATCC 10792.</title>
        <authorList>
            <person name="Oh D.-H."/>
            <person name="Park B.-J."/>
            <person name="Shuai W."/>
            <person name="Chelliah R."/>
        </authorList>
    </citation>
    <scope>NUCLEOTIDE SEQUENCE [LARGE SCALE GENOMIC DNA]</scope>
    <source>
        <strain evidence="1 2">ATCC 10792</strain>
        <plasmid evidence="1 2">poh2</plasmid>
    </source>
</reference>
<proteinExistence type="predicted"/>
<keyword evidence="1" id="KW-0614">Plasmid</keyword>
<evidence type="ECO:0000313" key="2">
    <source>
        <dbReference type="Proteomes" id="UP000194143"/>
    </source>
</evidence>
<name>A0A1W6WYG2_BACTU</name>
<geneLocation type="plasmid" evidence="1 2">
    <name>poh2</name>
</geneLocation>
<gene>
    <name evidence="1" type="ORF">CAB88_31820</name>
</gene>
<organism evidence="1 2">
    <name type="scientific">Bacillus thuringiensis</name>
    <dbReference type="NCBI Taxonomy" id="1428"/>
    <lineage>
        <taxon>Bacteria</taxon>
        <taxon>Bacillati</taxon>
        <taxon>Bacillota</taxon>
        <taxon>Bacilli</taxon>
        <taxon>Bacillales</taxon>
        <taxon>Bacillaceae</taxon>
        <taxon>Bacillus</taxon>
        <taxon>Bacillus cereus group</taxon>
    </lineage>
</organism>
<dbReference type="RefSeq" id="WP_000711343.1">
    <property type="nucleotide sequence ID" value="NZ_CM010226.1"/>
</dbReference>
<dbReference type="GeneID" id="67466851"/>
<dbReference type="KEGG" id="bthy:AQ980_31300"/>
<sequence>MKKEFDIKGKRVRNIISKNEGVALCVKTINRGLDSERDVVIWIRDGKELETESPIKNMLLLETE</sequence>
<protein>
    <submittedName>
        <fullName evidence="1">Uncharacterized protein</fullName>
    </submittedName>
</protein>
<keyword evidence="2" id="KW-1185">Reference proteome</keyword>
<evidence type="ECO:0000313" key="1">
    <source>
        <dbReference type="EMBL" id="ARP61600.1"/>
    </source>
</evidence>
<accession>A0A1W6WYG2</accession>